<sequence length="70" mass="7471">MAENRRSGKQVWLSWAPQLSGSRLGSIVRLGAAVRANKLSIASGYAEIVEAFFKTSHGFEGFVAGDSRGS</sequence>
<proteinExistence type="predicted"/>
<keyword evidence="4" id="KW-1185">Reference proteome</keyword>
<evidence type="ECO:0000313" key="2">
    <source>
        <dbReference type="EMBL" id="CAG9123612.1"/>
    </source>
</evidence>
<dbReference type="Proteomes" id="UP000095284">
    <property type="component" value="Unplaced"/>
</dbReference>
<name>A0A1I7RRN6_BURXY</name>
<evidence type="ECO:0000313" key="5">
    <source>
        <dbReference type="WBParaSite" id="BXY_0338300.1"/>
    </source>
</evidence>
<reference evidence="2" key="2">
    <citation type="submission" date="2020-08" db="EMBL/GenBank/DDBJ databases">
        <authorList>
            <person name="Kikuchi T."/>
        </authorList>
    </citation>
    <scope>NUCLEOTIDE SEQUENCE</scope>
    <source>
        <strain evidence="1">Ka4C1</strain>
    </source>
</reference>
<dbReference type="WBParaSite" id="BXY_0338300.1">
    <property type="protein sequence ID" value="BXY_0338300.1"/>
    <property type="gene ID" value="BXY_0338300"/>
</dbReference>
<dbReference type="EMBL" id="CAJFCV020000005">
    <property type="protein sequence ID" value="CAG9123612.1"/>
    <property type="molecule type" value="Genomic_DNA"/>
</dbReference>
<evidence type="ECO:0000313" key="4">
    <source>
        <dbReference type="Proteomes" id="UP000659654"/>
    </source>
</evidence>
<reference evidence="5" key="1">
    <citation type="submission" date="2016-11" db="UniProtKB">
        <authorList>
            <consortium name="WormBaseParasite"/>
        </authorList>
    </citation>
    <scope>IDENTIFICATION</scope>
</reference>
<dbReference type="AlphaFoldDB" id="A0A1I7RRN6"/>
<dbReference type="EMBL" id="CAJFDI010000005">
    <property type="protein sequence ID" value="CAD5231962.1"/>
    <property type="molecule type" value="Genomic_DNA"/>
</dbReference>
<evidence type="ECO:0000313" key="3">
    <source>
        <dbReference type="Proteomes" id="UP000095284"/>
    </source>
</evidence>
<evidence type="ECO:0000313" key="1">
    <source>
        <dbReference type="EMBL" id="CAD5231962.1"/>
    </source>
</evidence>
<dbReference type="Proteomes" id="UP000659654">
    <property type="component" value="Unassembled WGS sequence"/>
</dbReference>
<accession>A0A1I7RRN6</accession>
<organism evidence="3 5">
    <name type="scientific">Bursaphelenchus xylophilus</name>
    <name type="common">Pinewood nematode worm</name>
    <name type="synonym">Aphelenchoides xylophilus</name>
    <dbReference type="NCBI Taxonomy" id="6326"/>
    <lineage>
        <taxon>Eukaryota</taxon>
        <taxon>Metazoa</taxon>
        <taxon>Ecdysozoa</taxon>
        <taxon>Nematoda</taxon>
        <taxon>Chromadorea</taxon>
        <taxon>Rhabditida</taxon>
        <taxon>Tylenchina</taxon>
        <taxon>Tylenchomorpha</taxon>
        <taxon>Aphelenchoidea</taxon>
        <taxon>Aphelenchoididae</taxon>
        <taxon>Bursaphelenchus</taxon>
    </lineage>
</organism>
<protein>
    <submittedName>
        <fullName evidence="1">(pine wood nematode) hypothetical protein</fullName>
    </submittedName>
</protein>
<dbReference type="Proteomes" id="UP000582659">
    <property type="component" value="Unassembled WGS sequence"/>
</dbReference>
<gene>
    <name evidence="1" type="ORF">BXYJ_LOCUS12053</name>
</gene>